<dbReference type="HOGENOM" id="CLU_000445_43_9_11"/>
<accession>A0A066ZAQ6</accession>
<dbReference type="CDD" id="cd00130">
    <property type="entry name" value="PAS"/>
    <property type="match status" value="1"/>
</dbReference>
<dbReference type="SMART" id="SM00331">
    <property type="entry name" value="PP2C_SIG"/>
    <property type="match status" value="1"/>
</dbReference>
<dbReference type="EC" id="3.1.3.3" evidence="4"/>
<dbReference type="PATRIC" id="fig|1348663.4.peg.1222"/>
<gene>
    <name evidence="4" type="ORF">KCH_12800</name>
</gene>
<evidence type="ECO:0000313" key="5">
    <source>
        <dbReference type="Proteomes" id="UP000027178"/>
    </source>
</evidence>
<dbReference type="InterPro" id="IPR052016">
    <property type="entry name" value="Bact_Sigma-Reg"/>
</dbReference>
<dbReference type="PANTHER" id="PTHR43156">
    <property type="entry name" value="STAGE II SPORULATION PROTEIN E-RELATED"/>
    <property type="match status" value="1"/>
</dbReference>
<dbReference type="InterPro" id="IPR036457">
    <property type="entry name" value="PPM-type-like_dom_sf"/>
</dbReference>
<dbReference type="Proteomes" id="UP000027178">
    <property type="component" value="Unassembled WGS sequence"/>
</dbReference>
<evidence type="ECO:0000256" key="1">
    <source>
        <dbReference type="ARBA" id="ARBA00022801"/>
    </source>
</evidence>
<organism evidence="4 5">
    <name type="scientific">Kitasatospora cheerisanensis KCTC 2395</name>
    <dbReference type="NCBI Taxonomy" id="1348663"/>
    <lineage>
        <taxon>Bacteria</taxon>
        <taxon>Bacillati</taxon>
        <taxon>Actinomycetota</taxon>
        <taxon>Actinomycetes</taxon>
        <taxon>Kitasatosporales</taxon>
        <taxon>Streptomycetaceae</taxon>
        <taxon>Kitasatospora</taxon>
    </lineage>
</organism>
<evidence type="ECO:0000256" key="2">
    <source>
        <dbReference type="SAM" id="MobiDB-lite"/>
    </source>
</evidence>
<dbReference type="SUPFAM" id="SSF55785">
    <property type="entry name" value="PYP-like sensor domain (PAS domain)"/>
    <property type="match status" value="1"/>
</dbReference>
<reference evidence="4 5" key="1">
    <citation type="submission" date="2014-05" db="EMBL/GenBank/DDBJ databases">
        <title>Draft Genome Sequence of Kitasatospora cheerisanensis KCTC 2395.</title>
        <authorList>
            <person name="Nam D.H."/>
        </authorList>
    </citation>
    <scope>NUCLEOTIDE SEQUENCE [LARGE SCALE GENOMIC DNA]</scope>
    <source>
        <strain evidence="4 5">KCTC 2395</strain>
    </source>
</reference>
<feature type="compositionally biased region" description="Low complexity" evidence="2">
    <location>
        <begin position="26"/>
        <end position="44"/>
    </location>
</feature>
<dbReference type="InterPro" id="IPR035965">
    <property type="entry name" value="PAS-like_dom_sf"/>
</dbReference>
<keyword evidence="1 4" id="KW-0378">Hydrolase</keyword>
<feature type="region of interest" description="Disordered" evidence="2">
    <location>
        <begin position="1"/>
        <end position="44"/>
    </location>
</feature>
<evidence type="ECO:0000313" key="4">
    <source>
        <dbReference type="EMBL" id="KDN87195.1"/>
    </source>
</evidence>
<sequence length="547" mass="58592">MFGPGPGDGSDAGRASSPGRYPQQRPASARPASGPPAACGGEGPHAAVQEVLDGLPGSVTFLVPETGPDGRVADFRIAAASPEATDVAGRRGRELVGLRILEAYPGVAGSELWRGYLDALATGVRYEGEPFEYAEESEGVPRLSRFAVRAAPSSQGLTVSWVRLDSGERDRRRLTVMQRLAQLGWADWELTRNETTWSEQVYTIFGRARRLGPVALADLPRHALAEDAPALEAAVRRLLGTGEAVDHAFRLTTPDGQVRHVRIVAEGETDAHGTPVEVHGFFQDRTAVAHAEQQLLEHERTALAQRSQLAAERELAADLQHALLPLPEQSLRLAGLTVDVAYHPLQEGLNVGGDWYSAIELPDGSALLVIGDVAGHGLGAVATMAQLRFTAKGMAVTGSSLPTILARLNALLLHSSDRSFGTATMIMARYHPATSTLDWVQAGHPPPLLLRDGTPRYLPAPGGILLGATNTPDYAQSTLRLLPGDHLLLYTDGLVEFPGESLDRGLDRLARVATESAGRERFLDGVQDALVAPQQRRDDICVLHIAR</sequence>
<dbReference type="InterPro" id="IPR013655">
    <property type="entry name" value="PAS_fold_3"/>
</dbReference>
<dbReference type="AlphaFoldDB" id="A0A066ZAQ6"/>
<dbReference type="EMBL" id="JNBY01000050">
    <property type="protein sequence ID" value="KDN87195.1"/>
    <property type="molecule type" value="Genomic_DNA"/>
</dbReference>
<dbReference type="GO" id="GO:0016791">
    <property type="term" value="F:phosphatase activity"/>
    <property type="evidence" value="ECO:0007669"/>
    <property type="project" value="TreeGrafter"/>
</dbReference>
<proteinExistence type="predicted"/>
<dbReference type="InterPro" id="IPR001932">
    <property type="entry name" value="PPM-type_phosphatase-like_dom"/>
</dbReference>
<dbReference type="Pfam" id="PF08447">
    <property type="entry name" value="PAS_3"/>
    <property type="match status" value="1"/>
</dbReference>
<dbReference type="Gene3D" id="2.10.70.100">
    <property type="match status" value="1"/>
</dbReference>
<dbReference type="PANTHER" id="PTHR43156:SF2">
    <property type="entry name" value="STAGE II SPORULATION PROTEIN E"/>
    <property type="match status" value="1"/>
</dbReference>
<dbReference type="eggNOG" id="COG2208">
    <property type="taxonomic scope" value="Bacteria"/>
</dbReference>
<protein>
    <submittedName>
        <fullName evidence="4">Phosphoserine phosphatase</fullName>
        <ecNumber evidence="4">3.1.3.3</ecNumber>
    </submittedName>
</protein>
<dbReference type="SUPFAM" id="SSF81606">
    <property type="entry name" value="PP2C-like"/>
    <property type="match status" value="1"/>
</dbReference>
<feature type="domain" description="PPM-type phosphatase" evidence="3">
    <location>
        <begin position="336"/>
        <end position="547"/>
    </location>
</feature>
<feature type="compositionally biased region" description="Gly residues" evidence="2">
    <location>
        <begin position="1"/>
        <end position="10"/>
    </location>
</feature>
<name>A0A066ZAQ6_9ACTN</name>
<comment type="caution">
    <text evidence="4">The sequence shown here is derived from an EMBL/GenBank/DDBJ whole genome shotgun (WGS) entry which is preliminary data.</text>
</comment>
<keyword evidence="5" id="KW-1185">Reference proteome</keyword>
<dbReference type="Gene3D" id="3.60.40.10">
    <property type="entry name" value="PPM-type phosphatase domain"/>
    <property type="match status" value="1"/>
</dbReference>
<dbReference type="InterPro" id="IPR000014">
    <property type="entry name" value="PAS"/>
</dbReference>
<dbReference type="Gene3D" id="3.30.450.20">
    <property type="entry name" value="PAS domain"/>
    <property type="match status" value="2"/>
</dbReference>
<dbReference type="Pfam" id="PF07228">
    <property type="entry name" value="SpoIIE"/>
    <property type="match status" value="1"/>
</dbReference>
<evidence type="ECO:0000259" key="3">
    <source>
        <dbReference type="SMART" id="SM00331"/>
    </source>
</evidence>